<dbReference type="PATRIC" id="fig|626937.4.peg.2366"/>
<dbReference type="PANTHER" id="PTHR43710:SF5">
    <property type="entry name" value="INDOLEPYRUVATE FERREDOXIN OXIDOREDUCTASE ALPHA SUBUNIT"/>
    <property type="match status" value="1"/>
</dbReference>
<comment type="function">
    <text evidence="1 14">Catalyzes the ferredoxin-dependent oxidative decarboxylation of arylpyruvates.</text>
</comment>
<evidence type="ECO:0000256" key="9">
    <source>
        <dbReference type="ARBA" id="ARBA00023002"/>
    </source>
</evidence>
<feature type="binding site" evidence="15">
    <location>
        <position position="529"/>
    </location>
    <ligand>
        <name>[4Fe-4S] cluster</name>
        <dbReference type="ChEBI" id="CHEBI:49883"/>
        <label>1</label>
    </ligand>
</feature>
<feature type="binding site" evidence="15">
    <location>
        <position position="563"/>
    </location>
    <ligand>
        <name>[4Fe-4S] cluster</name>
        <dbReference type="ChEBI" id="CHEBI:49883"/>
        <label>2</label>
    </ligand>
</feature>
<dbReference type="SUPFAM" id="SSF54862">
    <property type="entry name" value="4Fe-4S ferredoxins"/>
    <property type="match status" value="1"/>
</dbReference>
<feature type="binding site" evidence="15">
    <location>
        <position position="535"/>
    </location>
    <ligand>
        <name>[4Fe-4S] cluster</name>
        <dbReference type="ChEBI" id="CHEBI:49883"/>
        <label>1</label>
    </ligand>
</feature>
<keyword evidence="17" id="KW-0670">Pyruvate</keyword>
<evidence type="ECO:0000256" key="8">
    <source>
        <dbReference type="ARBA" id="ARBA00022982"/>
    </source>
</evidence>
<feature type="domain" description="4Fe-4S ferredoxin-type" evidence="16">
    <location>
        <begin position="548"/>
        <end position="577"/>
    </location>
</feature>
<organism evidence="17 18">
    <name type="scientific">Christensenella minuta</name>
    <dbReference type="NCBI Taxonomy" id="626937"/>
    <lineage>
        <taxon>Bacteria</taxon>
        <taxon>Bacillati</taxon>
        <taxon>Bacillota</taxon>
        <taxon>Clostridia</taxon>
        <taxon>Christensenellales</taxon>
        <taxon>Christensenellaceae</taxon>
        <taxon>Christensenella</taxon>
    </lineage>
</organism>
<dbReference type="InterPro" id="IPR017721">
    <property type="entry name" value="IorA"/>
</dbReference>
<evidence type="ECO:0000313" key="18">
    <source>
        <dbReference type="Proteomes" id="UP000070366"/>
    </source>
</evidence>
<dbReference type="STRING" id="626937.HMPREF3293_02409"/>
<dbReference type="CDD" id="cd07034">
    <property type="entry name" value="TPP_PYR_PFOR_IOR-alpha_like"/>
    <property type="match status" value="1"/>
</dbReference>
<sequence>MGMKRIMLGNEAYAQGAYEAGVNVVSSYPGTPSTEVTENIVKHDEVYAEWAPNEKVALEVAAGASYGGARALCCMKHVGLNVAADPLFTASYTGVNGGLVILVADDPGMHSSQNEQDSRFYARSAHVPMLEPADSGEAKEFIKAAFGLSERFDTPVLVRSNTRISHSRGIVEVEERREVPLKEYQKDIKKYVMMPGMAKGRHIIVEQRMKDIAEYAETADLNRAEYADAEIGIITSGTCYNYVKEAMPNASILKLGMVYPLPQKKIREFASKVKTLYVIEELEPFFENQIRAMGIEVKGKELFTVQGEYSTRMIRERLCGEHCRTVEVGALPQRPPVLCPGCPHRAVYYMFNKLKLTAMGDIGCYTLGAGAPLSAIDTTLCMGASIGMAHGMEKARGKEFARKLVSVIGDSTFMHSGITGLINMVYNGATSTVLILDNSTTGMTGHQDHPATGKTAKGDPAPAVDIPKLVETLGVKYVRVVDPFDLPALEAALREETEREEVSVIITKRPCVLIDKNSIKGTLTVTDACRNCGACMKLGCPALVKGGSAVRIDASLCIGCGLCADVCPFHAIEGGCE</sequence>
<dbReference type="Proteomes" id="UP000070366">
    <property type="component" value="Unassembled WGS sequence"/>
</dbReference>
<dbReference type="InterPro" id="IPR017896">
    <property type="entry name" value="4Fe4S_Fe-S-bd"/>
</dbReference>
<dbReference type="InterPro" id="IPR045025">
    <property type="entry name" value="HACL1-like"/>
</dbReference>
<reference evidence="17 18" key="1">
    <citation type="submission" date="2016-02" db="EMBL/GenBank/DDBJ databases">
        <authorList>
            <person name="Wen L."/>
            <person name="He K."/>
            <person name="Yang H."/>
        </authorList>
    </citation>
    <scope>NUCLEOTIDE SEQUENCE [LARGE SCALE GENOMIC DNA]</scope>
    <source>
        <strain evidence="17 18">DSM 22607</strain>
    </source>
</reference>
<evidence type="ECO:0000256" key="12">
    <source>
        <dbReference type="ARBA" id="ARBA00030514"/>
    </source>
</evidence>
<evidence type="ECO:0000256" key="2">
    <source>
        <dbReference type="ARBA" id="ARBA00011238"/>
    </source>
</evidence>
<dbReference type="PIRSF" id="PIRSF006439">
    <property type="entry name" value="Indolepyruvate_ferr_oxidored"/>
    <property type="match status" value="1"/>
</dbReference>
<comment type="cofactor">
    <cofactor evidence="14 15">
        <name>[4Fe-4S] cluster</name>
        <dbReference type="ChEBI" id="CHEBI:49883"/>
    </cofactor>
    <text evidence="14 15">Binds 2 [4Fe-4S] clusters. In this family the first cluster has a non-standard and varying [4Fe-4S] binding motif CX(2)CX(2)CX(4-5)CP.</text>
</comment>
<dbReference type="InterPro" id="IPR011766">
    <property type="entry name" value="TPP_enzyme_TPP-bd"/>
</dbReference>
<evidence type="ECO:0000256" key="7">
    <source>
        <dbReference type="ARBA" id="ARBA00022723"/>
    </source>
</evidence>
<evidence type="ECO:0000259" key="16">
    <source>
        <dbReference type="PROSITE" id="PS51379"/>
    </source>
</evidence>
<keyword evidence="5 14" id="KW-0813">Transport</keyword>
<dbReference type="SUPFAM" id="SSF52922">
    <property type="entry name" value="TK C-terminal domain-like"/>
    <property type="match status" value="1"/>
</dbReference>
<dbReference type="PANTHER" id="PTHR43710">
    <property type="entry name" value="2-HYDROXYACYL-COA LYASE"/>
    <property type="match status" value="1"/>
</dbReference>
<comment type="catalytic activity">
    <reaction evidence="13 14">
        <text>indole-3-pyruvate + 2 oxidized [2Fe-2S]-[ferredoxin] + CoA = (indol-3-yl)acetyl-CoA + 2 reduced [2Fe-2S]-[ferredoxin] + CO2 + H(+)</text>
        <dbReference type="Rhea" id="RHEA:12645"/>
        <dbReference type="Rhea" id="RHEA-COMP:10000"/>
        <dbReference type="Rhea" id="RHEA-COMP:10001"/>
        <dbReference type="ChEBI" id="CHEBI:15378"/>
        <dbReference type="ChEBI" id="CHEBI:16526"/>
        <dbReference type="ChEBI" id="CHEBI:17640"/>
        <dbReference type="ChEBI" id="CHEBI:33737"/>
        <dbReference type="ChEBI" id="CHEBI:33738"/>
        <dbReference type="ChEBI" id="CHEBI:57271"/>
        <dbReference type="ChEBI" id="CHEBI:57287"/>
        <dbReference type="EC" id="1.2.7.8"/>
    </reaction>
</comment>
<feature type="binding site" evidence="15">
    <location>
        <position position="567"/>
    </location>
    <ligand>
        <name>[4Fe-4S] cluster</name>
        <dbReference type="ChEBI" id="CHEBI:49883"/>
        <label>1</label>
    </ligand>
</feature>
<dbReference type="GO" id="GO:0043805">
    <property type="term" value="F:indolepyruvate ferredoxin oxidoreductase activity"/>
    <property type="evidence" value="ECO:0007669"/>
    <property type="project" value="UniProtKB-UniRule"/>
</dbReference>
<dbReference type="Pfam" id="PF01855">
    <property type="entry name" value="POR_N"/>
    <property type="match status" value="1"/>
</dbReference>
<evidence type="ECO:0000256" key="13">
    <source>
        <dbReference type="ARBA" id="ARBA00048332"/>
    </source>
</evidence>
<comment type="caution">
    <text evidence="17">The sequence shown here is derived from an EMBL/GenBank/DDBJ whole genome shotgun (WGS) entry which is preliminary data.</text>
</comment>
<keyword evidence="9 14" id="KW-0560">Oxidoreductase</keyword>
<dbReference type="Pfam" id="PF00037">
    <property type="entry name" value="Fer4"/>
    <property type="match status" value="1"/>
</dbReference>
<dbReference type="Gene3D" id="3.40.50.920">
    <property type="match status" value="1"/>
</dbReference>
<dbReference type="PROSITE" id="PS00198">
    <property type="entry name" value="4FE4S_FER_1"/>
    <property type="match status" value="1"/>
</dbReference>
<keyword evidence="7 14" id="KW-0479">Metal-binding</keyword>
<accession>A0A136Q399</accession>
<proteinExistence type="predicted"/>
<feature type="binding site" evidence="15">
    <location>
        <position position="540"/>
    </location>
    <ligand>
        <name>[4Fe-4S] cluster</name>
        <dbReference type="ChEBI" id="CHEBI:49883"/>
        <label>2</label>
    </ligand>
</feature>
<dbReference type="AlphaFoldDB" id="A0A136Q399"/>
<dbReference type="PROSITE" id="PS51379">
    <property type="entry name" value="4FE4S_FER_2"/>
    <property type="match status" value="1"/>
</dbReference>
<dbReference type="InterPro" id="IPR017900">
    <property type="entry name" value="4Fe4S_Fe_S_CS"/>
</dbReference>
<evidence type="ECO:0000256" key="3">
    <source>
        <dbReference type="ARBA" id="ARBA00012812"/>
    </source>
</evidence>
<dbReference type="EMBL" id="LSZW01000063">
    <property type="protein sequence ID" value="KXK65151.1"/>
    <property type="molecule type" value="Genomic_DNA"/>
</dbReference>
<dbReference type="InterPro" id="IPR009014">
    <property type="entry name" value="Transketo_C/PFOR_II"/>
</dbReference>
<dbReference type="Gene3D" id="3.30.70.20">
    <property type="match status" value="1"/>
</dbReference>
<dbReference type="GO" id="GO:0051539">
    <property type="term" value="F:4 iron, 4 sulfur cluster binding"/>
    <property type="evidence" value="ECO:0007669"/>
    <property type="project" value="UniProtKB-UniRule"/>
</dbReference>
<evidence type="ECO:0000256" key="5">
    <source>
        <dbReference type="ARBA" id="ARBA00022448"/>
    </source>
</evidence>
<keyword evidence="8 14" id="KW-0249">Electron transport</keyword>
<dbReference type="GO" id="GO:0030976">
    <property type="term" value="F:thiamine pyrophosphate binding"/>
    <property type="evidence" value="ECO:0007669"/>
    <property type="project" value="InterPro"/>
</dbReference>
<dbReference type="InterPro" id="IPR029061">
    <property type="entry name" value="THDP-binding"/>
</dbReference>
<feature type="binding site" evidence="15">
    <location>
        <position position="532"/>
    </location>
    <ligand>
        <name>[4Fe-4S] cluster</name>
        <dbReference type="ChEBI" id="CHEBI:49883"/>
        <label>1</label>
    </ligand>
</feature>
<evidence type="ECO:0000256" key="1">
    <source>
        <dbReference type="ARBA" id="ARBA00002995"/>
    </source>
</evidence>
<keyword evidence="10 14" id="KW-0408">Iron</keyword>
<evidence type="ECO:0000256" key="6">
    <source>
        <dbReference type="ARBA" id="ARBA00022485"/>
    </source>
</evidence>
<dbReference type="SUPFAM" id="SSF52518">
    <property type="entry name" value="Thiamin diphosphate-binding fold (THDP-binding)"/>
    <property type="match status" value="2"/>
</dbReference>
<evidence type="ECO:0000256" key="14">
    <source>
        <dbReference type="PIRNR" id="PIRNR006439"/>
    </source>
</evidence>
<name>A0A136Q399_9FIRM</name>
<keyword evidence="6 14" id="KW-0004">4Fe-4S</keyword>
<keyword evidence="11 14" id="KW-0411">Iron-sulfur</keyword>
<dbReference type="EC" id="1.2.7.8" evidence="3 14"/>
<feature type="binding site" evidence="15">
    <location>
        <position position="557"/>
    </location>
    <ligand>
        <name>[4Fe-4S] cluster</name>
        <dbReference type="ChEBI" id="CHEBI:49883"/>
        <label>2</label>
    </ligand>
</feature>
<evidence type="ECO:0000313" key="17">
    <source>
        <dbReference type="EMBL" id="KXK65151.1"/>
    </source>
</evidence>
<dbReference type="Pfam" id="PF12800">
    <property type="entry name" value="Fer4_4"/>
    <property type="match status" value="1"/>
</dbReference>
<evidence type="ECO:0000256" key="11">
    <source>
        <dbReference type="ARBA" id="ARBA00023014"/>
    </source>
</evidence>
<protein>
    <recommendedName>
        <fullName evidence="4 14">Indolepyruvate oxidoreductase subunit IorA</fullName>
        <shortName evidence="14">IOR</shortName>
        <ecNumber evidence="3 14">1.2.7.8</ecNumber>
    </recommendedName>
    <alternativeName>
        <fullName evidence="12 14">Indolepyruvate ferredoxin oxidoreductase subunit alpha</fullName>
    </alternativeName>
</protein>
<dbReference type="CDD" id="cd02008">
    <property type="entry name" value="TPP_IOR_alpha"/>
    <property type="match status" value="1"/>
</dbReference>
<dbReference type="InterPro" id="IPR002880">
    <property type="entry name" value="Pyrv_Fd/Flavodoxin_OxRdtase_N"/>
</dbReference>
<dbReference type="GO" id="GO:0046872">
    <property type="term" value="F:metal ion binding"/>
    <property type="evidence" value="ECO:0007669"/>
    <property type="project" value="UniProtKB-UniRule"/>
</dbReference>
<feature type="binding site" evidence="15">
    <location>
        <position position="560"/>
    </location>
    <ligand>
        <name>[4Fe-4S] cluster</name>
        <dbReference type="ChEBI" id="CHEBI:49883"/>
        <label>2</label>
    </ligand>
</feature>
<dbReference type="Pfam" id="PF02775">
    <property type="entry name" value="TPP_enzyme_C"/>
    <property type="match status" value="1"/>
</dbReference>
<comment type="subunit">
    <text evidence="2">Heterodimer of the IorA and IorB subunits.</text>
</comment>
<keyword evidence="18" id="KW-1185">Reference proteome</keyword>
<dbReference type="NCBIfam" id="TIGR03336">
    <property type="entry name" value="IOR_alpha"/>
    <property type="match status" value="1"/>
</dbReference>
<dbReference type="Gene3D" id="3.40.50.970">
    <property type="match status" value="2"/>
</dbReference>
<gene>
    <name evidence="17" type="ORF">HMPREF3293_02409</name>
</gene>
<evidence type="ECO:0000256" key="15">
    <source>
        <dbReference type="PIRSR" id="PIRSR006439-50"/>
    </source>
</evidence>
<dbReference type="FunFam" id="3.40.50.970:FF:000039">
    <property type="entry name" value="Indolepyruvate oxidoreductase subunit IorA"/>
    <property type="match status" value="1"/>
</dbReference>
<evidence type="ECO:0000256" key="4">
    <source>
        <dbReference type="ARBA" id="ARBA00017710"/>
    </source>
</evidence>
<evidence type="ECO:0000256" key="10">
    <source>
        <dbReference type="ARBA" id="ARBA00023004"/>
    </source>
</evidence>